<dbReference type="GO" id="GO:0008770">
    <property type="term" value="F:[acyl-carrier-protein] phosphodiesterase activity"/>
    <property type="evidence" value="ECO:0007669"/>
    <property type="project" value="InterPro"/>
</dbReference>
<organism evidence="4 5">
    <name type="scientific">Oryzomonas japonica</name>
    <dbReference type="NCBI Taxonomy" id="2603858"/>
    <lineage>
        <taxon>Bacteria</taxon>
        <taxon>Pseudomonadati</taxon>
        <taxon>Thermodesulfobacteriota</taxon>
        <taxon>Desulfuromonadia</taxon>
        <taxon>Geobacterales</taxon>
        <taxon>Geobacteraceae</taxon>
        <taxon>Oryzomonas</taxon>
    </lineage>
</organism>
<proteinExistence type="predicted"/>
<keyword evidence="1" id="KW-0444">Lipid biosynthesis</keyword>
<evidence type="ECO:0000256" key="3">
    <source>
        <dbReference type="ARBA" id="ARBA00023098"/>
    </source>
</evidence>
<evidence type="ECO:0000313" key="5">
    <source>
        <dbReference type="Proteomes" id="UP000420562"/>
    </source>
</evidence>
<dbReference type="EMBL" id="VZQZ01000002">
    <property type="protein sequence ID" value="KAB0666857.1"/>
    <property type="molecule type" value="Genomic_DNA"/>
</dbReference>
<dbReference type="InterPro" id="IPR007431">
    <property type="entry name" value="ACP_PD"/>
</dbReference>
<sequence length="197" mass="22835">MNFLFHLYLSGNDPDLLTGNFMGDFVKGRVGENYPPGVAAGIMLHRRIDSFAQQHIVFRRSYDRIAPQYRLWRGIFVDLFYDHFLSAGWDEWVDESLTSYLSRAKKMVEGRREWLPERLQGLLPVVFDELLPSYCEIGGIGLALERMSRRVTRDNPLAYGEQELRRNYAGLREDFRRFLPAVSEFVSDFCRAGAAPT</sequence>
<dbReference type="PANTHER" id="PTHR38764:SF1">
    <property type="entry name" value="ACYL CARRIER PROTEIN PHOSPHODIESTERASE"/>
    <property type="match status" value="1"/>
</dbReference>
<name>A0A7J4ZUD2_9BACT</name>
<keyword evidence="3" id="KW-0443">Lipid metabolism</keyword>
<evidence type="ECO:0000313" key="4">
    <source>
        <dbReference type="EMBL" id="KAB0666857.1"/>
    </source>
</evidence>
<protein>
    <submittedName>
        <fullName evidence="4">DUF479 domain-containing protein</fullName>
    </submittedName>
</protein>
<dbReference type="Pfam" id="PF04336">
    <property type="entry name" value="ACP_PD"/>
    <property type="match status" value="1"/>
</dbReference>
<keyword evidence="5" id="KW-1185">Reference proteome</keyword>
<dbReference type="Proteomes" id="UP000420562">
    <property type="component" value="Unassembled WGS sequence"/>
</dbReference>
<dbReference type="PANTHER" id="PTHR38764">
    <property type="entry name" value="ACYL CARRIER PROTEIN PHOSPHODIESTERASE"/>
    <property type="match status" value="1"/>
</dbReference>
<dbReference type="PIRSF" id="PIRSF011489">
    <property type="entry name" value="DUF479"/>
    <property type="match status" value="1"/>
</dbReference>
<evidence type="ECO:0000256" key="2">
    <source>
        <dbReference type="ARBA" id="ARBA00022801"/>
    </source>
</evidence>
<evidence type="ECO:0000256" key="1">
    <source>
        <dbReference type="ARBA" id="ARBA00022516"/>
    </source>
</evidence>
<dbReference type="AlphaFoldDB" id="A0A7J4ZUD2"/>
<keyword evidence="2" id="KW-0378">Hydrolase</keyword>
<comment type="caution">
    <text evidence="4">The sequence shown here is derived from an EMBL/GenBank/DDBJ whole genome shotgun (WGS) entry which is preliminary data.</text>
</comment>
<dbReference type="GO" id="GO:0006633">
    <property type="term" value="P:fatty acid biosynthetic process"/>
    <property type="evidence" value="ECO:0007669"/>
    <property type="project" value="InterPro"/>
</dbReference>
<reference evidence="4 5" key="1">
    <citation type="submission" date="2019-09" db="EMBL/GenBank/DDBJ databases">
        <title>Geobacter sp. Red96, a novel strain isolated from paddy soil.</title>
        <authorList>
            <person name="Xu Z."/>
            <person name="Masuda Y."/>
            <person name="Itoh H."/>
            <person name="Senoo K."/>
        </authorList>
    </citation>
    <scope>NUCLEOTIDE SEQUENCE [LARGE SCALE GENOMIC DNA]</scope>
    <source>
        <strain evidence="4 5">Red96</strain>
    </source>
</reference>
<dbReference type="RefSeq" id="WP_151127587.1">
    <property type="nucleotide sequence ID" value="NZ_VZQZ01000002.1"/>
</dbReference>
<accession>A0A7J4ZUD2</accession>
<gene>
    <name evidence="4" type="ORF">F6V25_05430</name>
</gene>